<comment type="similarity">
    <text evidence="2">Belongs to the short-chain dehydrogenases/reductases (SDR) family.</text>
</comment>
<dbReference type="PRINTS" id="PR00081">
    <property type="entry name" value="GDHRDH"/>
</dbReference>
<dbReference type="Gene3D" id="3.40.50.720">
    <property type="entry name" value="NAD(P)-binding Rossmann-like Domain"/>
    <property type="match status" value="1"/>
</dbReference>
<dbReference type="Pfam" id="PF00106">
    <property type="entry name" value="adh_short"/>
    <property type="match status" value="1"/>
</dbReference>
<dbReference type="InterPro" id="IPR051721">
    <property type="entry name" value="Biopterin_syn/organic_redct"/>
</dbReference>
<evidence type="ECO:0000256" key="2">
    <source>
        <dbReference type="ARBA" id="ARBA00006484"/>
    </source>
</evidence>
<evidence type="ECO:0000256" key="4">
    <source>
        <dbReference type="ARBA" id="ARBA00022857"/>
    </source>
</evidence>
<dbReference type="InterPro" id="IPR002347">
    <property type="entry name" value="SDR_fam"/>
</dbReference>
<evidence type="ECO:0000313" key="6">
    <source>
        <dbReference type="EMBL" id="KGX92886.1"/>
    </source>
</evidence>
<gene>
    <name evidence="6" type="ORF">N781_13425</name>
</gene>
<keyword evidence="4" id="KW-0521">NADP</keyword>
<dbReference type="InterPro" id="IPR020904">
    <property type="entry name" value="Sc_DH/Rdtase_CS"/>
</dbReference>
<dbReference type="GO" id="GO:0004757">
    <property type="term" value="F:sepiapterin reductase (NADP+) activity"/>
    <property type="evidence" value="ECO:0007669"/>
    <property type="project" value="TreeGrafter"/>
</dbReference>
<reference evidence="6 7" key="1">
    <citation type="submission" date="2013-08" db="EMBL/GenBank/DDBJ databases">
        <authorList>
            <person name="Huang J."/>
            <person name="Wang G."/>
        </authorList>
    </citation>
    <scope>NUCLEOTIDE SEQUENCE [LARGE SCALE GENOMIC DNA]</scope>
    <source>
        <strain evidence="6 7">JSM 076056</strain>
    </source>
</reference>
<evidence type="ECO:0000256" key="1">
    <source>
        <dbReference type="ARBA" id="ARBA00004496"/>
    </source>
</evidence>
<dbReference type="eggNOG" id="COG1028">
    <property type="taxonomic scope" value="Bacteria"/>
</dbReference>
<dbReference type="PROSITE" id="PS00061">
    <property type="entry name" value="ADH_SHORT"/>
    <property type="match status" value="1"/>
</dbReference>
<comment type="subcellular location">
    <subcellularLocation>
        <location evidence="1">Cytoplasm</location>
    </subcellularLocation>
</comment>
<dbReference type="InterPro" id="IPR036291">
    <property type="entry name" value="NAD(P)-bd_dom_sf"/>
</dbReference>
<dbReference type="RefSeq" id="WP_026799956.1">
    <property type="nucleotide sequence ID" value="NZ_AULI01000006.1"/>
</dbReference>
<dbReference type="GO" id="GO:0006729">
    <property type="term" value="P:tetrahydrobiopterin biosynthetic process"/>
    <property type="evidence" value="ECO:0007669"/>
    <property type="project" value="TreeGrafter"/>
</dbReference>
<dbReference type="AlphaFoldDB" id="A0A0A5GI12"/>
<comment type="caution">
    <text evidence="6">The sequence shown here is derived from an EMBL/GenBank/DDBJ whole genome shotgun (WGS) entry which is preliminary data.</text>
</comment>
<dbReference type="SUPFAM" id="SSF51735">
    <property type="entry name" value="NAD(P)-binding Rossmann-fold domains"/>
    <property type="match status" value="1"/>
</dbReference>
<accession>A0A0A5GI12</accession>
<keyword evidence="3" id="KW-0963">Cytoplasm</keyword>
<evidence type="ECO:0000256" key="5">
    <source>
        <dbReference type="ARBA" id="ARBA00023002"/>
    </source>
</evidence>
<keyword evidence="7" id="KW-1185">Reference proteome</keyword>
<dbReference type="OrthoDB" id="9794387at2"/>
<dbReference type="STRING" id="1385510.GCA_000425205_01518"/>
<organism evidence="6 7">
    <name type="scientific">Pontibacillus halophilus JSM 076056 = DSM 19796</name>
    <dbReference type="NCBI Taxonomy" id="1385510"/>
    <lineage>
        <taxon>Bacteria</taxon>
        <taxon>Bacillati</taxon>
        <taxon>Bacillota</taxon>
        <taxon>Bacilli</taxon>
        <taxon>Bacillales</taxon>
        <taxon>Bacillaceae</taxon>
        <taxon>Pontibacillus</taxon>
    </lineage>
</organism>
<keyword evidence="5" id="KW-0560">Oxidoreductase</keyword>
<dbReference type="PANTHER" id="PTHR44085">
    <property type="entry name" value="SEPIAPTERIN REDUCTASE"/>
    <property type="match status" value="1"/>
</dbReference>
<dbReference type="NCBIfam" id="NF005381">
    <property type="entry name" value="PRK06924.1"/>
    <property type="match status" value="1"/>
</dbReference>
<dbReference type="Proteomes" id="UP000030528">
    <property type="component" value="Unassembled WGS sequence"/>
</dbReference>
<sequence length="248" mass="27526">MKYAIVTGISKGLGASIAKQFIEDGVHIIGVSRTKNEELANMAEEKQLDYVHYSCNLAYESELTDTFTSIYQYVQDKEAEYVYLVNNAGVIEPIEKVGSLDHKAVVTHMHVNVIAPILITDLALRTLGNNLYVINVSSGAAKRPVYGWGVYGSGKAALNQFTETMALEQQENGTDVHVIGFSPGVMDTEMQGVIRSSDEGAFQDVSKFREMKEKGILRDTDFVASTLYRHMKEGRLENGSIYRIDDLL</sequence>
<evidence type="ECO:0000313" key="7">
    <source>
        <dbReference type="Proteomes" id="UP000030528"/>
    </source>
</evidence>
<dbReference type="GO" id="GO:0005737">
    <property type="term" value="C:cytoplasm"/>
    <property type="evidence" value="ECO:0007669"/>
    <property type="project" value="UniProtKB-SubCell"/>
</dbReference>
<evidence type="ECO:0000256" key="3">
    <source>
        <dbReference type="ARBA" id="ARBA00022490"/>
    </source>
</evidence>
<proteinExistence type="inferred from homology"/>
<dbReference type="PANTHER" id="PTHR44085:SF2">
    <property type="entry name" value="SEPIAPTERIN REDUCTASE"/>
    <property type="match status" value="1"/>
</dbReference>
<dbReference type="EMBL" id="AVPE01000004">
    <property type="protein sequence ID" value="KGX92886.1"/>
    <property type="molecule type" value="Genomic_DNA"/>
</dbReference>
<protein>
    <submittedName>
        <fullName evidence="6">Short-chain dehydrogenase</fullName>
    </submittedName>
</protein>
<name>A0A0A5GI12_9BACI</name>